<comment type="caution">
    <text evidence="1">The sequence shown here is derived from an EMBL/GenBank/DDBJ whole genome shotgun (WGS) entry which is preliminary data.</text>
</comment>
<protein>
    <submittedName>
        <fullName evidence="1">Uncharacterized protein</fullName>
    </submittedName>
</protein>
<dbReference type="AlphaFoldDB" id="A0A495SNU5"/>
<dbReference type="Proteomes" id="UP000272428">
    <property type="component" value="Unassembled WGS sequence"/>
</dbReference>
<organism evidence="1 2">
    <name type="scientific">Chryseobacterium defluvii</name>
    <dbReference type="NCBI Taxonomy" id="160396"/>
    <lineage>
        <taxon>Bacteria</taxon>
        <taxon>Pseudomonadati</taxon>
        <taxon>Bacteroidota</taxon>
        <taxon>Flavobacteriia</taxon>
        <taxon>Flavobacteriales</taxon>
        <taxon>Weeksellaceae</taxon>
        <taxon>Chryseobacterium group</taxon>
        <taxon>Chryseobacterium</taxon>
    </lineage>
</organism>
<dbReference type="RefSeq" id="WP_121459982.1">
    <property type="nucleotide sequence ID" value="NZ_RBXB01000001.1"/>
</dbReference>
<keyword evidence="2" id="KW-1185">Reference proteome</keyword>
<dbReference type="EMBL" id="RBXB01000001">
    <property type="protein sequence ID" value="RKT01034.1"/>
    <property type="molecule type" value="Genomic_DNA"/>
</dbReference>
<accession>A0A495SNU5</accession>
<proteinExistence type="predicted"/>
<gene>
    <name evidence="1" type="ORF">BCF58_0245</name>
</gene>
<name>A0A495SNU5_9FLAO</name>
<evidence type="ECO:0000313" key="2">
    <source>
        <dbReference type="Proteomes" id="UP000272428"/>
    </source>
</evidence>
<dbReference type="OrthoDB" id="1252840at2"/>
<reference evidence="1 2" key="1">
    <citation type="submission" date="2018-10" db="EMBL/GenBank/DDBJ databases">
        <title>Genomic Encyclopedia of Archaeal and Bacterial Type Strains, Phase II (KMG-II): from individual species to whole genera.</title>
        <authorList>
            <person name="Goeker M."/>
        </authorList>
    </citation>
    <scope>NUCLEOTIDE SEQUENCE [LARGE SCALE GENOMIC DNA]</scope>
    <source>
        <strain evidence="1 2">DSM 14219</strain>
    </source>
</reference>
<evidence type="ECO:0000313" key="1">
    <source>
        <dbReference type="EMBL" id="RKT01034.1"/>
    </source>
</evidence>
<sequence>MEGTKYQKEVEELKMELFGYKVLSYEVDLVGGLEKSMNMVFQKLNKAFEFNSPIAEDEILQLGNDIQRRAVEIFSLSSQEMKVFETFKYALNPEDKTIYFQSKCILEVLSNYLLSIESKLDFDDNDPIFDLLHYLYNSNIEDDKEEALNILIEFNLKLYGFIIYRDYLKIIGFLNNDFLISPHDNHIPIRIAMLDSLNLISELNNSVPNKENIYRIIHAIVGGNEDNVKKYCLSLIGKNSLSQKQITKKHKEFAQKYINEKKI</sequence>